<dbReference type="InterPro" id="IPR018490">
    <property type="entry name" value="cNMP-bd_dom_sf"/>
</dbReference>
<accession>A0ABR1FG35</accession>
<keyword evidence="2 6" id="KW-0812">Transmembrane</keyword>
<dbReference type="Gene3D" id="2.60.120.10">
    <property type="entry name" value="Jelly Rolls"/>
    <property type="match status" value="1"/>
</dbReference>
<feature type="domain" description="Ion transport" evidence="7">
    <location>
        <begin position="101"/>
        <end position="360"/>
    </location>
</feature>
<dbReference type="SUPFAM" id="SSF51206">
    <property type="entry name" value="cAMP-binding domain-like"/>
    <property type="match status" value="1"/>
</dbReference>
<dbReference type="InterPro" id="IPR014710">
    <property type="entry name" value="RmlC-like_jellyroll"/>
</dbReference>
<dbReference type="PRINTS" id="PR01463">
    <property type="entry name" value="EAGCHANLFMLY"/>
</dbReference>
<feature type="compositionally biased region" description="Basic residues" evidence="5">
    <location>
        <begin position="34"/>
        <end position="50"/>
    </location>
</feature>
<dbReference type="InterPro" id="IPR050818">
    <property type="entry name" value="KCNH_animal-type"/>
</dbReference>
<keyword evidence="3 6" id="KW-1133">Transmembrane helix</keyword>
<dbReference type="GO" id="GO:0034220">
    <property type="term" value="P:monoatomic ion transmembrane transport"/>
    <property type="evidence" value="ECO:0007669"/>
    <property type="project" value="UniProtKB-KW"/>
</dbReference>
<evidence type="ECO:0000256" key="3">
    <source>
        <dbReference type="ARBA" id="ARBA00022989"/>
    </source>
</evidence>
<evidence type="ECO:0000256" key="2">
    <source>
        <dbReference type="ARBA" id="ARBA00022692"/>
    </source>
</evidence>
<feature type="transmembrane region" description="Helical" evidence="6">
    <location>
        <begin position="304"/>
        <end position="323"/>
    </location>
</feature>
<dbReference type="InterPro" id="IPR003938">
    <property type="entry name" value="K_chnl_volt-dep_EAG/ELK/ERG"/>
</dbReference>
<evidence type="ECO:0000259" key="7">
    <source>
        <dbReference type="Pfam" id="PF00520"/>
    </source>
</evidence>
<keyword evidence="8" id="KW-0406">Ion transport</keyword>
<evidence type="ECO:0000256" key="6">
    <source>
        <dbReference type="SAM" id="Phobius"/>
    </source>
</evidence>
<keyword evidence="8" id="KW-0813">Transport</keyword>
<comment type="caution">
    <text evidence="8">The sequence shown here is derived from an EMBL/GenBank/DDBJ whole genome shotgun (WGS) entry which is preliminary data.</text>
</comment>
<feature type="transmembrane region" description="Helical" evidence="6">
    <location>
        <begin position="244"/>
        <end position="269"/>
    </location>
</feature>
<dbReference type="InterPro" id="IPR005821">
    <property type="entry name" value="Ion_trans_dom"/>
</dbReference>
<dbReference type="Proteomes" id="UP001363151">
    <property type="component" value="Unassembled WGS sequence"/>
</dbReference>
<feature type="transmembrane region" description="Helical" evidence="6">
    <location>
        <begin position="335"/>
        <end position="362"/>
    </location>
</feature>
<evidence type="ECO:0000256" key="4">
    <source>
        <dbReference type="ARBA" id="ARBA00023136"/>
    </source>
</evidence>
<keyword evidence="9" id="KW-1185">Reference proteome</keyword>
<evidence type="ECO:0000313" key="8">
    <source>
        <dbReference type="EMBL" id="KAK7230204.1"/>
    </source>
</evidence>
<evidence type="ECO:0000256" key="5">
    <source>
        <dbReference type="SAM" id="MobiDB-lite"/>
    </source>
</evidence>
<dbReference type="Pfam" id="PF00520">
    <property type="entry name" value="Ion_trans"/>
    <property type="match status" value="1"/>
</dbReference>
<keyword evidence="4 6" id="KW-0472">Membrane</keyword>
<sequence length="792" mass="88783">MGKPREKTRNWRSLWFTDEERNTIKDKLSLKLGKTQRMKGRRAAKRGKKSYKVEDERPAPKTINGVREGFDAKLGEEIEAMRARLRSDASSALDPTSATMRSWDGLTVFCLLYTSIVTPVEVGFGGAEVRPGTGLFWSNRVIDAVFVMDIFVQFDLAYLDEHRGNMLIRSRKQIAKRYVQSWFIIDVLSSVPIDVLQLYAQGGSWLSSLRTIRLIRLLRLLKLARVLRASRILTRWESMISISYAHLTIMKLAGMFLLVAHWMACLWGICATARSSSKWTWLDALSETKKDKYGKRHFGKNSMADAYIAAFYFVLYTITGVGYGDLTPANSLEMVVGIVFIVAGGILWAYIIGTFCSILSTVDVYGSQFRQSMDELNIMMEDRGYPSSLRRRCRTFFRQSRNQLRIHNYRKLEGMMSFALRGEAAAANNAMWLHRVWYLRKASAACIVEISQRLGTMTFAPLEVVDIAHTLFVLRRGIAARHGIPFSRGTVWGEDFVLENLDLADSTCACALTYIEVLCLSAAGLYQILEYFPNELKAAKVASAFYTVKSQLVRMAREAREASQQGSRATSTFDRLFFNANVSVSNKAANQVDNVSTRQSITVRQGSMARKKMAAAVAKKRAKMQGNLAAASTLSSNDHIASEIAEIHHDLAHYQEKTEKQLDDFKHKLNSIEGLIRQALNLERTMGKLDVKPSVKASLHVKESIRASKPPNAALQYHKLQSGLGGGLAKLRPLGEDSTKLEAIEGSPDAPRRKPPPLTNQGSSGLFDIPVEGDDDSDDDDDDGEEVKDEER</sequence>
<protein>
    <submittedName>
        <fullName evidence="8">Voltage-gated potassium channel</fullName>
    </submittedName>
</protein>
<dbReference type="EMBL" id="JBBJCI010000448">
    <property type="protein sequence ID" value="KAK7230204.1"/>
    <property type="molecule type" value="Genomic_DNA"/>
</dbReference>
<name>A0ABR1FG35_AURAN</name>
<evidence type="ECO:0000313" key="9">
    <source>
        <dbReference type="Proteomes" id="UP001363151"/>
    </source>
</evidence>
<reference evidence="8 9" key="1">
    <citation type="submission" date="2024-03" db="EMBL/GenBank/DDBJ databases">
        <title>Aureococcus anophagefferens CCMP1851 and Kratosvirus quantuckense: Draft genome of a second virus-susceptible host strain in the model system.</title>
        <authorList>
            <person name="Chase E."/>
            <person name="Truchon A.R."/>
            <person name="Schepens W."/>
            <person name="Wilhelm S.W."/>
        </authorList>
    </citation>
    <scope>NUCLEOTIDE SEQUENCE [LARGE SCALE GENOMIC DNA]</scope>
    <source>
        <strain evidence="8 9">CCMP1851</strain>
    </source>
</reference>
<comment type="subcellular location">
    <subcellularLocation>
        <location evidence="1">Membrane</location>
        <topology evidence="1">Multi-pass membrane protein</topology>
    </subcellularLocation>
</comment>
<keyword evidence="8" id="KW-0407">Ion channel</keyword>
<organism evidence="8 9">
    <name type="scientific">Aureococcus anophagefferens</name>
    <name type="common">Harmful bloom alga</name>
    <dbReference type="NCBI Taxonomy" id="44056"/>
    <lineage>
        <taxon>Eukaryota</taxon>
        <taxon>Sar</taxon>
        <taxon>Stramenopiles</taxon>
        <taxon>Ochrophyta</taxon>
        <taxon>Pelagophyceae</taxon>
        <taxon>Pelagomonadales</taxon>
        <taxon>Pelagomonadaceae</taxon>
        <taxon>Aureococcus</taxon>
    </lineage>
</organism>
<gene>
    <name evidence="8" type="ORF">SO694_00211021</name>
</gene>
<feature type="region of interest" description="Disordered" evidence="5">
    <location>
        <begin position="739"/>
        <end position="792"/>
    </location>
</feature>
<proteinExistence type="predicted"/>
<feature type="transmembrane region" description="Helical" evidence="6">
    <location>
        <begin position="179"/>
        <end position="200"/>
    </location>
</feature>
<dbReference type="PANTHER" id="PTHR10217">
    <property type="entry name" value="VOLTAGE AND LIGAND GATED POTASSIUM CHANNEL"/>
    <property type="match status" value="1"/>
</dbReference>
<dbReference type="SUPFAM" id="SSF81324">
    <property type="entry name" value="Voltage-gated potassium channels"/>
    <property type="match status" value="1"/>
</dbReference>
<feature type="region of interest" description="Disordered" evidence="5">
    <location>
        <begin position="33"/>
        <end position="57"/>
    </location>
</feature>
<evidence type="ECO:0000256" key="1">
    <source>
        <dbReference type="ARBA" id="ARBA00004141"/>
    </source>
</evidence>
<dbReference type="PANTHER" id="PTHR10217:SF435">
    <property type="entry name" value="POTASSIUM VOLTAGE-GATED CHANNEL PROTEIN EAG"/>
    <property type="match status" value="1"/>
</dbReference>
<feature type="compositionally biased region" description="Acidic residues" evidence="5">
    <location>
        <begin position="771"/>
        <end position="792"/>
    </location>
</feature>
<dbReference type="Gene3D" id="1.10.287.70">
    <property type="match status" value="1"/>
</dbReference>